<dbReference type="Proteomes" id="UP000621500">
    <property type="component" value="Unassembled WGS sequence"/>
</dbReference>
<evidence type="ECO:0000259" key="1">
    <source>
        <dbReference type="Pfam" id="PF13460"/>
    </source>
</evidence>
<evidence type="ECO:0000313" key="3">
    <source>
        <dbReference type="Proteomes" id="UP000621500"/>
    </source>
</evidence>
<name>A0ABQ4F3D3_9ACTN</name>
<evidence type="ECO:0000313" key="2">
    <source>
        <dbReference type="EMBL" id="GIH01425.1"/>
    </source>
</evidence>
<protein>
    <recommendedName>
        <fullName evidence="1">NAD(P)-binding domain-containing protein</fullName>
    </recommendedName>
</protein>
<proteinExistence type="predicted"/>
<dbReference type="EMBL" id="BONX01000071">
    <property type="protein sequence ID" value="GIH01425.1"/>
    <property type="molecule type" value="Genomic_DNA"/>
</dbReference>
<organism evidence="2 3">
    <name type="scientific">Plantactinospora mayteni</name>
    <dbReference type="NCBI Taxonomy" id="566021"/>
    <lineage>
        <taxon>Bacteria</taxon>
        <taxon>Bacillati</taxon>
        <taxon>Actinomycetota</taxon>
        <taxon>Actinomycetes</taxon>
        <taxon>Micromonosporales</taxon>
        <taxon>Micromonosporaceae</taxon>
        <taxon>Plantactinospora</taxon>
    </lineage>
</organism>
<sequence length="118" mass="11621">MKVFQIGTAGGIGQRLAALLSARGDEVTGMHRAASQAQTVIAAGAMPLAGDLVADDLGTLAGWMRGHDAVVFSAGAHGTGRDKTIAIDGEGLVKAVAAATQAGVLVGASTLSRGSPAR</sequence>
<comment type="caution">
    <text evidence="2">The sequence shown here is derived from an EMBL/GenBank/DDBJ whole genome shotgun (WGS) entry which is preliminary data.</text>
</comment>
<dbReference type="InterPro" id="IPR016040">
    <property type="entry name" value="NAD(P)-bd_dom"/>
</dbReference>
<keyword evidence="3" id="KW-1185">Reference proteome</keyword>
<dbReference type="Gene3D" id="3.40.50.720">
    <property type="entry name" value="NAD(P)-binding Rossmann-like Domain"/>
    <property type="match status" value="1"/>
</dbReference>
<dbReference type="InterPro" id="IPR036291">
    <property type="entry name" value="NAD(P)-bd_dom_sf"/>
</dbReference>
<dbReference type="Pfam" id="PF13460">
    <property type="entry name" value="NAD_binding_10"/>
    <property type="match status" value="1"/>
</dbReference>
<accession>A0ABQ4F3D3</accession>
<feature type="domain" description="NAD(P)-binding" evidence="1">
    <location>
        <begin position="7"/>
        <end position="104"/>
    </location>
</feature>
<reference evidence="2 3" key="1">
    <citation type="submission" date="2021-01" db="EMBL/GenBank/DDBJ databases">
        <title>Whole genome shotgun sequence of Plantactinospora mayteni NBRC 109088.</title>
        <authorList>
            <person name="Komaki H."/>
            <person name="Tamura T."/>
        </authorList>
    </citation>
    <scope>NUCLEOTIDE SEQUENCE [LARGE SCALE GENOMIC DNA]</scope>
    <source>
        <strain evidence="2 3">NBRC 109088</strain>
    </source>
</reference>
<dbReference type="RefSeq" id="WP_203862683.1">
    <property type="nucleotide sequence ID" value="NZ_BAAAZQ010000038.1"/>
</dbReference>
<dbReference type="SUPFAM" id="SSF51735">
    <property type="entry name" value="NAD(P)-binding Rossmann-fold domains"/>
    <property type="match status" value="1"/>
</dbReference>
<gene>
    <name evidence="2" type="ORF">Pma05_79970</name>
</gene>